<feature type="region of interest" description="Disordered" evidence="15">
    <location>
        <begin position="398"/>
        <end position="420"/>
    </location>
</feature>
<dbReference type="InterPro" id="IPR013083">
    <property type="entry name" value="Znf_RING/FYVE/PHD"/>
</dbReference>
<dbReference type="SMART" id="SM00184">
    <property type="entry name" value="RING"/>
    <property type="match status" value="1"/>
</dbReference>
<evidence type="ECO:0000256" key="16">
    <source>
        <dbReference type="SAM" id="Phobius"/>
    </source>
</evidence>
<dbReference type="PANTHER" id="PTHR46913">
    <property type="entry name" value="RING-H2 FINGER PROTEIN ATL16"/>
    <property type="match status" value="1"/>
</dbReference>
<evidence type="ECO:0000256" key="8">
    <source>
        <dbReference type="ARBA" id="ARBA00022771"/>
    </source>
</evidence>
<dbReference type="PANTHER" id="PTHR46913:SF22">
    <property type="entry name" value="RING-TYPE E3 UBIQUITIN TRANSFERASE"/>
    <property type="match status" value="1"/>
</dbReference>
<keyword evidence="7" id="KW-0479">Metal-binding</keyword>
<dbReference type="RefSeq" id="XP_022159853.1">
    <property type="nucleotide sequence ID" value="XM_022304161.1"/>
</dbReference>
<dbReference type="AlphaFoldDB" id="A0A6J1E013"/>
<dbReference type="UniPathway" id="UPA00143"/>
<comment type="pathway">
    <text evidence="3">Protein modification; protein ubiquitination.</text>
</comment>
<evidence type="ECO:0000256" key="5">
    <source>
        <dbReference type="ARBA" id="ARBA00022679"/>
    </source>
</evidence>
<proteinExistence type="inferred from homology"/>
<evidence type="ECO:0000259" key="17">
    <source>
        <dbReference type="PROSITE" id="PS50089"/>
    </source>
</evidence>
<keyword evidence="11 16" id="KW-1133">Transmembrane helix</keyword>
<evidence type="ECO:0000313" key="19">
    <source>
        <dbReference type="RefSeq" id="XP_022159853.1"/>
    </source>
</evidence>
<comment type="catalytic activity">
    <reaction evidence="1">
        <text>S-ubiquitinyl-[E2 ubiquitin-conjugating enzyme]-L-cysteine + [acceptor protein]-L-lysine = [E2 ubiquitin-conjugating enzyme]-L-cysteine + N(6)-ubiquitinyl-[acceptor protein]-L-lysine.</text>
        <dbReference type="EC" id="2.3.2.27"/>
    </reaction>
</comment>
<dbReference type="GO" id="GO:0016567">
    <property type="term" value="P:protein ubiquitination"/>
    <property type="evidence" value="ECO:0007669"/>
    <property type="project" value="UniProtKB-UniPathway"/>
</dbReference>
<feature type="compositionally biased region" description="Low complexity" evidence="15">
    <location>
        <begin position="398"/>
        <end position="409"/>
    </location>
</feature>
<evidence type="ECO:0000256" key="7">
    <source>
        <dbReference type="ARBA" id="ARBA00022723"/>
    </source>
</evidence>
<feature type="transmembrane region" description="Helical" evidence="16">
    <location>
        <begin position="144"/>
        <end position="167"/>
    </location>
</feature>
<evidence type="ECO:0000256" key="6">
    <source>
        <dbReference type="ARBA" id="ARBA00022692"/>
    </source>
</evidence>
<dbReference type="GeneID" id="111026146"/>
<dbReference type="GO" id="GO:0008270">
    <property type="term" value="F:zinc ion binding"/>
    <property type="evidence" value="ECO:0007669"/>
    <property type="project" value="UniProtKB-KW"/>
</dbReference>
<keyword evidence="10" id="KW-0862">Zinc</keyword>
<name>A0A6J1E013_MOMCH</name>
<dbReference type="InterPro" id="IPR044600">
    <property type="entry name" value="ATL1/ATL16-like"/>
</dbReference>
<comment type="subcellular location">
    <subcellularLocation>
        <location evidence="2">Membrane</location>
        <topology evidence="2">Single-pass membrane protein</topology>
    </subcellularLocation>
</comment>
<dbReference type="KEGG" id="mcha:111026146"/>
<evidence type="ECO:0000256" key="2">
    <source>
        <dbReference type="ARBA" id="ARBA00004167"/>
    </source>
</evidence>
<evidence type="ECO:0000256" key="14">
    <source>
        <dbReference type="PROSITE-ProRule" id="PRU00175"/>
    </source>
</evidence>
<keyword evidence="5" id="KW-0808">Transferase</keyword>
<keyword evidence="9" id="KW-0833">Ubl conjugation pathway</keyword>
<dbReference type="Pfam" id="PF13639">
    <property type="entry name" value="zf-RING_2"/>
    <property type="match status" value="1"/>
</dbReference>
<sequence>MKNKNKKKKKRDTDQHYPLTSLLASPHPQPQFLFSAFNCLLYHFPHLSSFRHIFPLPTILEFKWLILCSAYLFPSVFEAFQLGCGAIFRTVMGSYGSPKTWIPYMSNKDCSQGFCSVYCPQWCYIMFSPPPPLEFPDDDSGPNFSPLVIAIIGILASAFLLVSYYTIISKYCGNTNRLSRTGNHDPNEEFEDNHNPTLHEPWHIATTGLDEALIKSITVCKYKRGDGLVEGSDCAVCLSEFQEDESLRLLPKCSHAFHLQCIDTWFKSHSNCPLCRAYIVSFSASSPFQLPPSTAVPITSEAMPETSHTTDHDAVSQDSGRSFGNDDLMQAHNCAKNSFRALSDLGNLEKRDTVIELRDGRLQQIRRSISMDHCCQNHTIIADILQLNEDGFGAIDESGSSGDVGSSKHSVGEDSKSSHRKRILHCVMSPVSMKRSFSSGRFSLTRHGREHRGIGPV</sequence>
<accession>A0A6J1E013</accession>
<keyword evidence="6 16" id="KW-0812">Transmembrane</keyword>
<keyword evidence="18" id="KW-1185">Reference proteome</keyword>
<evidence type="ECO:0000256" key="12">
    <source>
        <dbReference type="ARBA" id="ARBA00023136"/>
    </source>
</evidence>
<protein>
    <recommendedName>
        <fullName evidence="4">RING-type E3 ubiquitin transferase</fullName>
        <ecNumber evidence="4">2.3.2.27</ecNumber>
    </recommendedName>
</protein>
<keyword evidence="8 14" id="KW-0863">Zinc-finger</keyword>
<organism evidence="18 19">
    <name type="scientific">Momordica charantia</name>
    <name type="common">Bitter gourd</name>
    <name type="synonym">Balsam pear</name>
    <dbReference type="NCBI Taxonomy" id="3673"/>
    <lineage>
        <taxon>Eukaryota</taxon>
        <taxon>Viridiplantae</taxon>
        <taxon>Streptophyta</taxon>
        <taxon>Embryophyta</taxon>
        <taxon>Tracheophyta</taxon>
        <taxon>Spermatophyta</taxon>
        <taxon>Magnoliopsida</taxon>
        <taxon>eudicotyledons</taxon>
        <taxon>Gunneridae</taxon>
        <taxon>Pentapetalae</taxon>
        <taxon>rosids</taxon>
        <taxon>fabids</taxon>
        <taxon>Cucurbitales</taxon>
        <taxon>Cucurbitaceae</taxon>
        <taxon>Momordiceae</taxon>
        <taxon>Momordica</taxon>
    </lineage>
</organism>
<gene>
    <name evidence="19" type="primary">LOC111026146</name>
</gene>
<dbReference type="EC" id="2.3.2.27" evidence="4"/>
<evidence type="ECO:0000256" key="13">
    <source>
        <dbReference type="ARBA" id="ARBA00024209"/>
    </source>
</evidence>
<keyword evidence="12 16" id="KW-0472">Membrane</keyword>
<dbReference type="GO" id="GO:0016020">
    <property type="term" value="C:membrane"/>
    <property type="evidence" value="ECO:0007669"/>
    <property type="project" value="UniProtKB-SubCell"/>
</dbReference>
<evidence type="ECO:0000256" key="10">
    <source>
        <dbReference type="ARBA" id="ARBA00022833"/>
    </source>
</evidence>
<feature type="transmembrane region" description="Helical" evidence="16">
    <location>
        <begin position="64"/>
        <end position="88"/>
    </location>
</feature>
<dbReference type="FunFam" id="3.30.40.10:FF:000233">
    <property type="entry name" value="RING-H2 finger protein ATL54"/>
    <property type="match status" value="1"/>
</dbReference>
<dbReference type="PROSITE" id="PS50089">
    <property type="entry name" value="ZF_RING_2"/>
    <property type="match status" value="1"/>
</dbReference>
<dbReference type="InterPro" id="IPR001841">
    <property type="entry name" value="Znf_RING"/>
</dbReference>
<evidence type="ECO:0000256" key="4">
    <source>
        <dbReference type="ARBA" id="ARBA00012483"/>
    </source>
</evidence>
<dbReference type="Gene3D" id="3.30.40.10">
    <property type="entry name" value="Zinc/RING finger domain, C3HC4 (zinc finger)"/>
    <property type="match status" value="1"/>
</dbReference>
<evidence type="ECO:0000256" key="15">
    <source>
        <dbReference type="SAM" id="MobiDB-lite"/>
    </source>
</evidence>
<dbReference type="CDD" id="cd16461">
    <property type="entry name" value="RING-H2_EL5-like"/>
    <property type="match status" value="1"/>
</dbReference>
<evidence type="ECO:0000256" key="11">
    <source>
        <dbReference type="ARBA" id="ARBA00022989"/>
    </source>
</evidence>
<evidence type="ECO:0000256" key="1">
    <source>
        <dbReference type="ARBA" id="ARBA00000900"/>
    </source>
</evidence>
<evidence type="ECO:0000256" key="3">
    <source>
        <dbReference type="ARBA" id="ARBA00004906"/>
    </source>
</evidence>
<comment type="similarity">
    <text evidence="13">Belongs to the RING-type zinc finger family. ATL subfamily.</text>
</comment>
<reference evidence="19" key="1">
    <citation type="submission" date="2025-08" db="UniProtKB">
        <authorList>
            <consortium name="RefSeq"/>
        </authorList>
    </citation>
    <scope>IDENTIFICATION</scope>
    <source>
        <strain evidence="19">OHB3-1</strain>
    </source>
</reference>
<dbReference type="SUPFAM" id="SSF57850">
    <property type="entry name" value="RING/U-box"/>
    <property type="match status" value="1"/>
</dbReference>
<evidence type="ECO:0000313" key="18">
    <source>
        <dbReference type="Proteomes" id="UP000504603"/>
    </source>
</evidence>
<evidence type="ECO:0000256" key="9">
    <source>
        <dbReference type="ARBA" id="ARBA00022786"/>
    </source>
</evidence>
<dbReference type="GO" id="GO:0061630">
    <property type="term" value="F:ubiquitin protein ligase activity"/>
    <property type="evidence" value="ECO:0007669"/>
    <property type="project" value="UniProtKB-EC"/>
</dbReference>
<feature type="domain" description="RING-type" evidence="17">
    <location>
        <begin position="234"/>
        <end position="276"/>
    </location>
</feature>
<dbReference type="Proteomes" id="UP000504603">
    <property type="component" value="Unplaced"/>
</dbReference>
<dbReference type="OrthoDB" id="9984778at2759"/>